<reference evidence="1 2" key="1">
    <citation type="journal article" date="2008" name="Nature">
        <title>The genome of Laccaria bicolor provides insights into mycorrhizal symbiosis.</title>
        <authorList>
            <person name="Martin F."/>
            <person name="Aerts A."/>
            <person name="Ahren D."/>
            <person name="Brun A."/>
            <person name="Danchin E.G.J."/>
            <person name="Duchaussoy F."/>
            <person name="Gibon J."/>
            <person name="Kohler A."/>
            <person name="Lindquist E."/>
            <person name="Pereda V."/>
            <person name="Salamov A."/>
            <person name="Shapiro H.J."/>
            <person name="Wuyts J."/>
            <person name="Blaudez D."/>
            <person name="Buee M."/>
            <person name="Brokstein P."/>
            <person name="Canbaeck B."/>
            <person name="Cohen D."/>
            <person name="Courty P.E."/>
            <person name="Coutinho P.M."/>
            <person name="Delaruelle C."/>
            <person name="Detter J.C."/>
            <person name="Deveau A."/>
            <person name="DiFazio S."/>
            <person name="Duplessis S."/>
            <person name="Fraissinet-Tachet L."/>
            <person name="Lucic E."/>
            <person name="Frey-Klett P."/>
            <person name="Fourrey C."/>
            <person name="Feussner I."/>
            <person name="Gay G."/>
            <person name="Grimwood J."/>
            <person name="Hoegger P.J."/>
            <person name="Jain P."/>
            <person name="Kilaru S."/>
            <person name="Labbe J."/>
            <person name="Lin Y.C."/>
            <person name="Legue V."/>
            <person name="Le Tacon F."/>
            <person name="Marmeisse R."/>
            <person name="Melayah D."/>
            <person name="Montanini B."/>
            <person name="Muratet M."/>
            <person name="Nehls U."/>
            <person name="Niculita-Hirzel H."/>
            <person name="Oudot-Le Secq M.P."/>
            <person name="Peter M."/>
            <person name="Quesneville H."/>
            <person name="Rajashekar B."/>
            <person name="Reich M."/>
            <person name="Rouhier N."/>
            <person name="Schmutz J."/>
            <person name="Yin T."/>
            <person name="Chalot M."/>
            <person name="Henrissat B."/>
            <person name="Kuees U."/>
            <person name="Lucas S."/>
            <person name="Van de Peer Y."/>
            <person name="Podila G.K."/>
            <person name="Polle A."/>
            <person name="Pukkila P.J."/>
            <person name="Richardson P.M."/>
            <person name="Rouze P."/>
            <person name="Sanders I.R."/>
            <person name="Stajich J.E."/>
            <person name="Tunlid A."/>
            <person name="Tuskan G."/>
            <person name="Grigoriev I.V."/>
        </authorList>
    </citation>
    <scope>NUCLEOTIDE SEQUENCE [LARGE SCALE GENOMIC DNA]</scope>
    <source>
        <strain evidence="2">S238N-H82 / ATCC MYA-4686</strain>
    </source>
</reference>
<evidence type="ECO:0000313" key="2">
    <source>
        <dbReference type="Proteomes" id="UP000001194"/>
    </source>
</evidence>
<dbReference type="AlphaFoldDB" id="B0D9F0"/>
<keyword evidence="2" id="KW-1185">Reference proteome</keyword>
<gene>
    <name evidence="1" type="ORF">LACBIDRAFT_326699</name>
</gene>
<dbReference type="EMBL" id="DS547101">
    <property type="protein sequence ID" value="EDR08343.1"/>
    <property type="molecule type" value="Genomic_DNA"/>
</dbReference>
<name>B0D9F0_LACBS</name>
<dbReference type="PROSITE" id="PS51257">
    <property type="entry name" value="PROKAR_LIPOPROTEIN"/>
    <property type="match status" value="1"/>
</dbReference>
<evidence type="ECO:0000313" key="1">
    <source>
        <dbReference type="EMBL" id="EDR08343.1"/>
    </source>
</evidence>
<proteinExistence type="predicted"/>
<dbReference type="Proteomes" id="UP000001194">
    <property type="component" value="Unassembled WGS sequence"/>
</dbReference>
<dbReference type="RefSeq" id="XP_001880568.1">
    <property type="nucleotide sequence ID" value="XM_001880533.1"/>
</dbReference>
<organism evidence="2">
    <name type="scientific">Laccaria bicolor (strain S238N-H82 / ATCC MYA-4686)</name>
    <name type="common">Bicoloured deceiver</name>
    <name type="synonym">Laccaria laccata var. bicolor</name>
    <dbReference type="NCBI Taxonomy" id="486041"/>
    <lineage>
        <taxon>Eukaryota</taxon>
        <taxon>Fungi</taxon>
        <taxon>Dikarya</taxon>
        <taxon>Basidiomycota</taxon>
        <taxon>Agaricomycotina</taxon>
        <taxon>Agaricomycetes</taxon>
        <taxon>Agaricomycetidae</taxon>
        <taxon>Agaricales</taxon>
        <taxon>Agaricineae</taxon>
        <taxon>Hydnangiaceae</taxon>
        <taxon>Laccaria</taxon>
    </lineage>
</organism>
<dbReference type="InParanoid" id="B0D9F0"/>
<accession>B0D9F0</accession>
<sequence>MENHPTKNGTQWTSIAACRNNLFLLEKDPRHPVTALAISLLYEQTPDNFTHGAGCVDCATHDNVTSARKNIHFTHAEVEKTLVDGRNLKWAKERNEYLTPGDPQYFHVLSTAVGKHDDVFNNASTPPQSIPAARARTLYLDHPSLTRAFDPLLLTTGSTMKKYCEELPKILMNGVGMGEMERRCRMKGGGPDMDSPNTSTTFGTIKETQTVFWLVKQVVRYNGQMRLDADIPRRHYRSSVHFVSPQKSYQTDFGPQIRYKAALPDQSANSPATERPVETANHFASYLAFPVTFHGLRLQ</sequence>
<dbReference type="KEGG" id="lbc:LACBIDRAFT_326699"/>
<dbReference type="GeneID" id="6076199"/>
<protein>
    <submittedName>
        <fullName evidence="1">Predicted protein</fullName>
    </submittedName>
</protein>
<dbReference type="HOGENOM" id="CLU_930872_0_0_1"/>